<dbReference type="Pfam" id="PF09994">
    <property type="entry name" value="T6SS_Tle1-like_cat"/>
    <property type="match status" value="1"/>
</dbReference>
<name>A0A367V2I5_9PROT</name>
<gene>
    <name evidence="2" type="ORF">TH6_19400</name>
</gene>
<reference evidence="2 3" key="1">
    <citation type="submission" date="2014-07" db="EMBL/GenBank/DDBJ databases">
        <title>Draft genome sequence of Thalassospira profundimaris R8-17.</title>
        <authorList>
            <person name="Lai Q."/>
            <person name="Shao Z."/>
        </authorList>
    </citation>
    <scope>NUCLEOTIDE SEQUENCE [LARGE SCALE GENOMIC DNA]</scope>
    <source>
        <strain evidence="2 3">R8-17</strain>
    </source>
</reference>
<dbReference type="AlphaFoldDB" id="A0A367V2I5"/>
<feature type="domain" description="T6SS Phospholipase effector Tle1-like catalytic" evidence="1">
    <location>
        <begin position="4"/>
        <end position="261"/>
    </location>
</feature>
<protein>
    <recommendedName>
        <fullName evidence="1">T6SS Phospholipase effector Tle1-like catalytic domain-containing protein</fullName>
    </recommendedName>
</protein>
<dbReference type="InterPro" id="IPR029058">
    <property type="entry name" value="AB_hydrolase_fold"/>
</dbReference>
<evidence type="ECO:0000313" key="3">
    <source>
        <dbReference type="Proteomes" id="UP000253061"/>
    </source>
</evidence>
<sequence>MTKRRLIVFFDGTWQEPANTPQPTNVVKLLRAIPSSAGDVSQVVFYDRGVGTGNVVDRLRGGAFGNGLLENVVDGYRFLGNNYQPGDEIFIFGFSRGAFTARSLAGLIGLCGLLKPPYLGHPLQDDIAKIASSDLSTEAKRTKISTLDIEAHKDVPIECVGVWDTVGSLGIPGDWGRLAIPKNYHFHDVQLGSNVRVALHAMAIDEKRSAFSPTLWVKRKGAKLPDKQIVEQVWFPGVHSNVGGSYDDCRLSDITLDWMAKRVTKHTGLKLDNPSLKAHLSPAIDGRGYESRTTMYFSSHAYPYQRLINQIAPEEKTLLDKLSLKCPKFDRRNIIPAGLETINEAIHVSALERWNISTGVLHDNSSEGSLERVLYRPPNLNAVFHAHYAGKHTPSIINWSGATMRKDIPWPGQSTLE</sequence>
<dbReference type="PANTHER" id="PTHR33840">
    <property type="match status" value="1"/>
</dbReference>
<proteinExistence type="predicted"/>
<evidence type="ECO:0000259" key="1">
    <source>
        <dbReference type="Pfam" id="PF09994"/>
    </source>
</evidence>
<dbReference type="Proteomes" id="UP000253061">
    <property type="component" value="Unassembled WGS sequence"/>
</dbReference>
<accession>A0A367V2I5</accession>
<dbReference type="SUPFAM" id="SSF53474">
    <property type="entry name" value="alpha/beta-Hydrolases"/>
    <property type="match status" value="1"/>
</dbReference>
<comment type="caution">
    <text evidence="2">The sequence shown here is derived from an EMBL/GenBank/DDBJ whole genome shotgun (WGS) entry which is preliminary data.</text>
</comment>
<dbReference type="InterPro" id="IPR018712">
    <property type="entry name" value="Tle1-like_cat"/>
</dbReference>
<dbReference type="PANTHER" id="PTHR33840:SF1">
    <property type="entry name" value="TLE1 PHOSPHOLIPASE DOMAIN-CONTAINING PROTEIN"/>
    <property type="match status" value="1"/>
</dbReference>
<evidence type="ECO:0000313" key="2">
    <source>
        <dbReference type="EMBL" id="RCK19394.1"/>
    </source>
</evidence>
<dbReference type="EMBL" id="JPWB01000011">
    <property type="protein sequence ID" value="RCK19394.1"/>
    <property type="molecule type" value="Genomic_DNA"/>
</dbReference>
<dbReference type="RefSeq" id="WP_062957988.1">
    <property type="nucleotide sequence ID" value="NZ_JPWB01000011.1"/>
</dbReference>
<organism evidence="2 3">
    <name type="scientific">Thalassospira profundimaris</name>
    <dbReference type="NCBI Taxonomy" id="502049"/>
    <lineage>
        <taxon>Bacteria</taxon>
        <taxon>Pseudomonadati</taxon>
        <taxon>Pseudomonadota</taxon>
        <taxon>Alphaproteobacteria</taxon>
        <taxon>Rhodospirillales</taxon>
        <taxon>Thalassospiraceae</taxon>
        <taxon>Thalassospira</taxon>
    </lineage>
</organism>